<dbReference type="InterPro" id="IPR003838">
    <property type="entry name" value="ABC3_permease_C"/>
</dbReference>
<feature type="transmembrane region" description="Helical" evidence="6">
    <location>
        <begin position="316"/>
        <end position="341"/>
    </location>
</feature>
<evidence type="ECO:0000259" key="7">
    <source>
        <dbReference type="Pfam" id="PF02687"/>
    </source>
</evidence>
<feature type="transmembrane region" description="Helical" evidence="6">
    <location>
        <begin position="12"/>
        <end position="30"/>
    </location>
</feature>
<keyword evidence="3 6" id="KW-0812">Transmembrane</keyword>
<dbReference type="PANTHER" id="PTHR30572">
    <property type="entry name" value="MEMBRANE COMPONENT OF TRANSPORTER-RELATED"/>
    <property type="match status" value="1"/>
</dbReference>
<keyword evidence="2" id="KW-1003">Cell membrane</keyword>
<feature type="transmembrane region" description="Helical" evidence="6">
    <location>
        <begin position="74"/>
        <end position="97"/>
    </location>
</feature>
<feature type="transmembrane region" description="Helical" evidence="6">
    <location>
        <begin position="36"/>
        <end position="53"/>
    </location>
</feature>
<dbReference type="InterPro" id="IPR050250">
    <property type="entry name" value="Macrolide_Exporter_MacB"/>
</dbReference>
<evidence type="ECO:0000313" key="9">
    <source>
        <dbReference type="Proteomes" id="UP001620409"/>
    </source>
</evidence>
<reference evidence="8 9" key="1">
    <citation type="submission" date="2020-10" db="EMBL/GenBank/DDBJ databases">
        <title>Phylogeny of dyella-like bacteria.</title>
        <authorList>
            <person name="Fu J."/>
        </authorList>
    </citation>
    <scope>NUCLEOTIDE SEQUENCE [LARGE SCALE GENOMIC DNA]</scope>
    <source>
        <strain evidence="8 9">DHG40</strain>
    </source>
</reference>
<evidence type="ECO:0000256" key="2">
    <source>
        <dbReference type="ARBA" id="ARBA00022475"/>
    </source>
</evidence>
<keyword evidence="5 6" id="KW-0472">Membrane</keyword>
<evidence type="ECO:0000256" key="4">
    <source>
        <dbReference type="ARBA" id="ARBA00022989"/>
    </source>
</evidence>
<protein>
    <submittedName>
        <fullName evidence="8">ABC transporter permease</fullName>
    </submittedName>
</protein>
<dbReference type="Proteomes" id="UP001620409">
    <property type="component" value="Unassembled WGS sequence"/>
</dbReference>
<gene>
    <name evidence="8" type="ORF">ISP18_13285</name>
</gene>
<comment type="subcellular location">
    <subcellularLocation>
        <location evidence="1">Cell membrane</location>
        <topology evidence="1">Multi-pass membrane protein</topology>
    </subcellularLocation>
</comment>
<evidence type="ECO:0000313" key="8">
    <source>
        <dbReference type="EMBL" id="MFK2855569.1"/>
    </source>
</evidence>
<dbReference type="PANTHER" id="PTHR30572:SF15">
    <property type="entry name" value="ABC TRANSPORTER PERMEASE"/>
    <property type="match status" value="1"/>
</dbReference>
<evidence type="ECO:0000256" key="5">
    <source>
        <dbReference type="ARBA" id="ARBA00023136"/>
    </source>
</evidence>
<accession>A0ABW8ILG8</accession>
<feature type="domain" description="ABC3 transporter permease C-terminal" evidence="7">
    <location>
        <begin position="320"/>
        <end position="441"/>
    </location>
</feature>
<feature type="transmembrane region" description="Helical" evidence="6">
    <location>
        <begin position="361"/>
        <end position="388"/>
    </location>
</feature>
<organism evidence="8 9">
    <name type="scientific">Dyella humi</name>
    <dbReference type="NCBI Taxonomy" id="1770547"/>
    <lineage>
        <taxon>Bacteria</taxon>
        <taxon>Pseudomonadati</taxon>
        <taxon>Pseudomonadota</taxon>
        <taxon>Gammaproteobacteria</taxon>
        <taxon>Lysobacterales</taxon>
        <taxon>Rhodanobacteraceae</taxon>
        <taxon>Dyella</taxon>
    </lineage>
</organism>
<evidence type="ECO:0000256" key="3">
    <source>
        <dbReference type="ARBA" id="ARBA00022692"/>
    </source>
</evidence>
<keyword evidence="9" id="KW-1185">Reference proteome</keyword>
<dbReference type="RefSeq" id="WP_380012667.1">
    <property type="nucleotide sequence ID" value="NZ_JADIKI010000023.1"/>
</dbReference>
<name>A0ABW8ILG8_9GAMM</name>
<evidence type="ECO:0000256" key="6">
    <source>
        <dbReference type="SAM" id="Phobius"/>
    </source>
</evidence>
<sequence>MHWPAAEGSTVMKFLFNVGVVLALGVALWIWGKAPWYAVIALAVLFVAWLIFSRRGQQAASVTGVGISTLRQRLGSSSVVIVGIAGVVGVLVALLAMGEGYSETLRKTGSDDTAMVLRGGSASEVSSVMSRDSIVVINQAAGVARDSQGKPITSGEIVVAANLPVKGGAPDEEGSVQLRGVGDGAWALRPNLKIIAGRKFQPGMRELVVGQGAQRQFAGLEPGREVKLGTQTWNVVGVFASGDALDSEIWGDGDVVAEAYRRGSSRTSVVVKLTDAKAFDTFKAALVGDPRLQVDVDTTLNYFSKQSEGMSKVMRIMGMTVGTIMAIGAIFGALNTMFAAVAARAREIATLRAIGFRGMPVVVAVMLETMLLALIGGLIGGGLAWLIFNGWTASTLATGTTGQLAFTFKVTPGLMWEGLKSALAIGFVGGLFPALRAARLPVTTALREL</sequence>
<keyword evidence="4 6" id="KW-1133">Transmembrane helix</keyword>
<proteinExistence type="predicted"/>
<dbReference type="Pfam" id="PF02687">
    <property type="entry name" value="FtsX"/>
    <property type="match status" value="1"/>
</dbReference>
<feature type="transmembrane region" description="Helical" evidence="6">
    <location>
        <begin position="418"/>
        <end position="438"/>
    </location>
</feature>
<comment type="caution">
    <text evidence="8">The sequence shown here is derived from an EMBL/GenBank/DDBJ whole genome shotgun (WGS) entry which is preliminary data.</text>
</comment>
<dbReference type="EMBL" id="JADIKI010000023">
    <property type="protein sequence ID" value="MFK2855569.1"/>
    <property type="molecule type" value="Genomic_DNA"/>
</dbReference>
<evidence type="ECO:0000256" key="1">
    <source>
        <dbReference type="ARBA" id="ARBA00004651"/>
    </source>
</evidence>